<proteinExistence type="inferred from homology"/>
<sequence>MASSSLDKDARILIVGAGTFGLSTAFHLVERGYTNATCMDRWEVPSKSSAGWDLSKVARTEYGSPVLTRLAHESLDAWRELEPFASEKLFHQTGWIHMNPPHLGEASREWFMRSVENTRRYGDVSQIEDLPDEDAIKAKCDLLTGDLQGWSGIFNGNAGWVEAMRSMQVLGEYCAKRGVKFVSGPSGVMKELIHDGQTNNVIGVLAEDGTKHLADRIILATGGWSESLLDFEGQLVTVSYGYAHIQLTKEETQKYARLPVLHALGSGFCFPPTADGIYKIAGLPYTLTNYTSVDGRRVSVPRDKALNPTDTLPEECVDLVRRIARACLPELAERPVVYSAMCWDTESIDMQFIISPQDVQPWFPSSPSTLYIATAGSGHAFKNLPVLGKYVCDCLEGTLPEDLRELWRWRPDKVADALPEKRVDIKDLHGWRHDGKSEKDE</sequence>
<dbReference type="AlphaFoldDB" id="A0A5C3N7L2"/>
<dbReference type="STRING" id="5364.A0A5C3N7L2"/>
<feature type="transmembrane region" description="Helical" evidence="6">
    <location>
        <begin position="12"/>
        <end position="29"/>
    </location>
</feature>
<dbReference type="Gene3D" id="3.50.50.60">
    <property type="entry name" value="FAD/NAD(P)-binding domain"/>
    <property type="match status" value="1"/>
</dbReference>
<dbReference type="Proteomes" id="UP000305948">
    <property type="component" value="Unassembled WGS sequence"/>
</dbReference>
<dbReference type="InterPro" id="IPR045170">
    <property type="entry name" value="MTOX"/>
</dbReference>
<evidence type="ECO:0000256" key="3">
    <source>
        <dbReference type="ARBA" id="ARBA00022630"/>
    </source>
</evidence>
<keyword evidence="6" id="KW-0472">Membrane</keyword>
<evidence type="ECO:0000313" key="8">
    <source>
        <dbReference type="EMBL" id="TFK52787.1"/>
    </source>
</evidence>
<keyword evidence="6" id="KW-0812">Transmembrane</keyword>
<evidence type="ECO:0000259" key="7">
    <source>
        <dbReference type="Pfam" id="PF01266"/>
    </source>
</evidence>
<comment type="similarity">
    <text evidence="2">Belongs to the MSOX/MTOX family.</text>
</comment>
<organism evidence="8 9">
    <name type="scientific">Heliocybe sulcata</name>
    <dbReference type="NCBI Taxonomy" id="5364"/>
    <lineage>
        <taxon>Eukaryota</taxon>
        <taxon>Fungi</taxon>
        <taxon>Dikarya</taxon>
        <taxon>Basidiomycota</taxon>
        <taxon>Agaricomycotina</taxon>
        <taxon>Agaricomycetes</taxon>
        <taxon>Gloeophyllales</taxon>
        <taxon>Gloeophyllaceae</taxon>
        <taxon>Heliocybe</taxon>
    </lineage>
</organism>
<evidence type="ECO:0000256" key="1">
    <source>
        <dbReference type="ARBA" id="ARBA00001974"/>
    </source>
</evidence>
<dbReference type="PANTHER" id="PTHR10961">
    <property type="entry name" value="PEROXISOMAL SARCOSINE OXIDASE"/>
    <property type="match status" value="1"/>
</dbReference>
<dbReference type="GO" id="GO:0008115">
    <property type="term" value="F:sarcosine oxidase activity"/>
    <property type="evidence" value="ECO:0007669"/>
    <property type="project" value="TreeGrafter"/>
</dbReference>
<keyword evidence="3" id="KW-0285">Flavoprotein</keyword>
<dbReference type="PANTHER" id="PTHR10961:SF26">
    <property type="entry name" value="L-SACCHAROPINE OXIDASE"/>
    <property type="match status" value="1"/>
</dbReference>
<dbReference type="InterPro" id="IPR006076">
    <property type="entry name" value="FAD-dep_OxRdtase"/>
</dbReference>
<name>A0A5C3N7L2_9AGAM</name>
<evidence type="ECO:0000313" key="9">
    <source>
        <dbReference type="Proteomes" id="UP000305948"/>
    </source>
</evidence>
<dbReference type="InterPro" id="IPR036188">
    <property type="entry name" value="FAD/NAD-bd_sf"/>
</dbReference>
<evidence type="ECO:0000256" key="4">
    <source>
        <dbReference type="ARBA" id="ARBA00022827"/>
    </source>
</evidence>
<accession>A0A5C3N7L2</accession>
<keyword evidence="4" id="KW-0274">FAD</keyword>
<comment type="cofactor">
    <cofactor evidence="1">
        <name>FAD</name>
        <dbReference type="ChEBI" id="CHEBI:57692"/>
    </cofactor>
</comment>
<reference evidence="8 9" key="1">
    <citation type="journal article" date="2019" name="Nat. Ecol. Evol.">
        <title>Megaphylogeny resolves global patterns of mushroom evolution.</title>
        <authorList>
            <person name="Varga T."/>
            <person name="Krizsan K."/>
            <person name="Foldi C."/>
            <person name="Dima B."/>
            <person name="Sanchez-Garcia M."/>
            <person name="Sanchez-Ramirez S."/>
            <person name="Szollosi G.J."/>
            <person name="Szarkandi J.G."/>
            <person name="Papp V."/>
            <person name="Albert L."/>
            <person name="Andreopoulos W."/>
            <person name="Angelini C."/>
            <person name="Antonin V."/>
            <person name="Barry K.W."/>
            <person name="Bougher N.L."/>
            <person name="Buchanan P."/>
            <person name="Buyck B."/>
            <person name="Bense V."/>
            <person name="Catcheside P."/>
            <person name="Chovatia M."/>
            <person name="Cooper J."/>
            <person name="Damon W."/>
            <person name="Desjardin D."/>
            <person name="Finy P."/>
            <person name="Geml J."/>
            <person name="Haridas S."/>
            <person name="Hughes K."/>
            <person name="Justo A."/>
            <person name="Karasinski D."/>
            <person name="Kautmanova I."/>
            <person name="Kiss B."/>
            <person name="Kocsube S."/>
            <person name="Kotiranta H."/>
            <person name="LaButti K.M."/>
            <person name="Lechner B.E."/>
            <person name="Liimatainen K."/>
            <person name="Lipzen A."/>
            <person name="Lukacs Z."/>
            <person name="Mihaltcheva S."/>
            <person name="Morgado L.N."/>
            <person name="Niskanen T."/>
            <person name="Noordeloos M.E."/>
            <person name="Ohm R.A."/>
            <person name="Ortiz-Santana B."/>
            <person name="Ovrebo C."/>
            <person name="Racz N."/>
            <person name="Riley R."/>
            <person name="Savchenko A."/>
            <person name="Shiryaev A."/>
            <person name="Soop K."/>
            <person name="Spirin V."/>
            <person name="Szebenyi C."/>
            <person name="Tomsovsky M."/>
            <person name="Tulloss R.E."/>
            <person name="Uehling J."/>
            <person name="Grigoriev I.V."/>
            <person name="Vagvolgyi C."/>
            <person name="Papp T."/>
            <person name="Martin F.M."/>
            <person name="Miettinen O."/>
            <person name="Hibbett D.S."/>
            <person name="Nagy L.G."/>
        </authorList>
    </citation>
    <scope>NUCLEOTIDE SEQUENCE [LARGE SCALE GENOMIC DNA]</scope>
    <source>
        <strain evidence="8 9">OMC1185</strain>
    </source>
</reference>
<dbReference type="GO" id="GO:0050660">
    <property type="term" value="F:flavin adenine dinucleotide binding"/>
    <property type="evidence" value="ECO:0007669"/>
    <property type="project" value="InterPro"/>
</dbReference>
<keyword evidence="6" id="KW-1133">Transmembrane helix</keyword>
<dbReference type="EMBL" id="ML213508">
    <property type="protein sequence ID" value="TFK52787.1"/>
    <property type="molecule type" value="Genomic_DNA"/>
</dbReference>
<keyword evidence="5" id="KW-0560">Oxidoreductase</keyword>
<feature type="domain" description="FAD dependent oxidoreductase" evidence="7">
    <location>
        <begin position="11"/>
        <end position="393"/>
    </location>
</feature>
<keyword evidence="9" id="KW-1185">Reference proteome</keyword>
<gene>
    <name evidence="8" type="ORF">OE88DRAFT_1733782</name>
</gene>
<dbReference type="SUPFAM" id="SSF51905">
    <property type="entry name" value="FAD/NAD(P)-binding domain"/>
    <property type="match status" value="1"/>
</dbReference>
<dbReference type="OrthoDB" id="2219495at2759"/>
<dbReference type="GO" id="GO:0051698">
    <property type="term" value="F:saccharopine oxidase activity"/>
    <property type="evidence" value="ECO:0007669"/>
    <property type="project" value="TreeGrafter"/>
</dbReference>
<protein>
    <submittedName>
        <fullName evidence="8">Fructosyl amino acid oxidase</fullName>
    </submittedName>
</protein>
<evidence type="ECO:0000256" key="6">
    <source>
        <dbReference type="SAM" id="Phobius"/>
    </source>
</evidence>
<evidence type="ECO:0000256" key="2">
    <source>
        <dbReference type="ARBA" id="ARBA00010989"/>
    </source>
</evidence>
<evidence type="ECO:0000256" key="5">
    <source>
        <dbReference type="ARBA" id="ARBA00023002"/>
    </source>
</evidence>
<dbReference type="Gene3D" id="3.30.9.10">
    <property type="entry name" value="D-Amino Acid Oxidase, subunit A, domain 2"/>
    <property type="match status" value="1"/>
</dbReference>
<dbReference type="Pfam" id="PF01266">
    <property type="entry name" value="DAO"/>
    <property type="match status" value="1"/>
</dbReference>